<dbReference type="EMBL" id="CAKXAJ010026564">
    <property type="protein sequence ID" value="CAH2270105.1"/>
    <property type="molecule type" value="Genomic_DNA"/>
</dbReference>
<evidence type="ECO:0000256" key="1">
    <source>
        <dbReference type="SAM" id="MobiDB-lite"/>
    </source>
</evidence>
<reference evidence="2" key="1">
    <citation type="submission" date="2022-03" db="EMBL/GenBank/DDBJ databases">
        <authorList>
            <person name="Lindestad O."/>
        </authorList>
    </citation>
    <scope>NUCLEOTIDE SEQUENCE</scope>
</reference>
<gene>
    <name evidence="2" type="primary">jg21846</name>
    <name evidence="2" type="ORF">PAEG_LOCUS28015</name>
</gene>
<sequence>MWVMDNPVPITHKSSEGTKSKRDEERTTFRSQPLIADGEHSEYLPSNPARQSHTSSLDRPSIPLVYPLQPQLEIVGTPHLIR</sequence>
<proteinExistence type="predicted"/>
<comment type="caution">
    <text evidence="2">The sequence shown here is derived from an EMBL/GenBank/DDBJ whole genome shotgun (WGS) entry which is preliminary data.</text>
</comment>
<dbReference type="AlphaFoldDB" id="A0A8S4SRC5"/>
<organism evidence="2 3">
    <name type="scientific">Pararge aegeria aegeria</name>
    <dbReference type="NCBI Taxonomy" id="348720"/>
    <lineage>
        <taxon>Eukaryota</taxon>
        <taxon>Metazoa</taxon>
        <taxon>Ecdysozoa</taxon>
        <taxon>Arthropoda</taxon>
        <taxon>Hexapoda</taxon>
        <taxon>Insecta</taxon>
        <taxon>Pterygota</taxon>
        <taxon>Neoptera</taxon>
        <taxon>Endopterygota</taxon>
        <taxon>Lepidoptera</taxon>
        <taxon>Glossata</taxon>
        <taxon>Ditrysia</taxon>
        <taxon>Papilionoidea</taxon>
        <taxon>Nymphalidae</taxon>
        <taxon>Satyrinae</taxon>
        <taxon>Satyrini</taxon>
        <taxon>Parargina</taxon>
        <taxon>Pararge</taxon>
    </lineage>
</organism>
<feature type="compositionally biased region" description="Basic and acidic residues" evidence="1">
    <location>
        <begin position="13"/>
        <end position="28"/>
    </location>
</feature>
<evidence type="ECO:0000313" key="2">
    <source>
        <dbReference type="EMBL" id="CAH2270105.1"/>
    </source>
</evidence>
<dbReference type="Proteomes" id="UP000838756">
    <property type="component" value="Unassembled WGS sequence"/>
</dbReference>
<accession>A0A8S4SRC5</accession>
<feature type="region of interest" description="Disordered" evidence="1">
    <location>
        <begin position="1"/>
        <end position="60"/>
    </location>
</feature>
<name>A0A8S4SRC5_9NEOP</name>
<keyword evidence="3" id="KW-1185">Reference proteome</keyword>
<evidence type="ECO:0000313" key="3">
    <source>
        <dbReference type="Proteomes" id="UP000838756"/>
    </source>
</evidence>
<feature type="compositionally biased region" description="Polar residues" evidence="1">
    <location>
        <begin position="48"/>
        <end position="58"/>
    </location>
</feature>
<protein>
    <submittedName>
        <fullName evidence="2">Jg21846 protein</fullName>
    </submittedName>
</protein>